<keyword evidence="1" id="KW-0472">Membrane</keyword>
<evidence type="ECO:0000313" key="2">
    <source>
        <dbReference type="EMBL" id="UJG40658.1"/>
    </source>
</evidence>
<keyword evidence="1" id="KW-0812">Transmembrane</keyword>
<proteinExistence type="predicted"/>
<organism evidence="2">
    <name type="scientific">Candidatus Heimdallarchaeum aukensis</name>
    <dbReference type="NCBI Taxonomy" id="2876573"/>
    <lineage>
        <taxon>Archaea</taxon>
        <taxon>Promethearchaeati</taxon>
        <taxon>Candidatus Heimdallarchaeota</taxon>
        <taxon>Candidatus Heimdallarchaeia (ex Rinke et al. 2021) (nom. nud.)</taxon>
        <taxon>Candidatus Heimdallarchaeales</taxon>
        <taxon>Candidatus Heimdallarchaeaceae</taxon>
        <taxon>Candidatus Heimdallarchaeum</taxon>
    </lineage>
</organism>
<dbReference type="Proteomes" id="UP001201020">
    <property type="component" value="Chromosome"/>
</dbReference>
<feature type="transmembrane region" description="Helical" evidence="1">
    <location>
        <begin position="420"/>
        <end position="441"/>
    </location>
</feature>
<protein>
    <submittedName>
        <fullName evidence="2">Uncharacterized protein</fullName>
    </submittedName>
</protein>
<accession>A0A9Y1BKF0</accession>
<dbReference type="AlphaFoldDB" id="A0A9Y1BKF0"/>
<sequence>MKYKQVFFVFTTLILFSSLIANINLITYAQDDESEWDFSGVIRVDSELRRPPIFQAEELDQTKPTIFPLNDVSLELNTTENSLQWFVSDLYPGDFPDNYSIYMNDSLIQNGKWESNQYITVNLDDLENGNYRYSIIIQDIKGNKAQDEVYVSVVNETAPYIRQVADIEFFEGSSIGPIVWQVTDKNLSSYVIQRNGGTVDSNTWSENTSESDWNPESPTISYAISALEIGEHNITLIVEDIYGQQSVDTVIVTVKDPSTRINYENYEPPNIEIAVLGLDTNDDDSMDTYYGFYGIIEDPGVEGYFTKILEPYLGATWRMRIPQDSPATWEVIYYPNPIYDKIRPYLAYEAPVYFVNLTVATGVNLEYEIDLGRNTTYGNLTTYGADNPLFPEVPEYSGYNFAIPYYTGTKENEVTVETDFFSSLSSMISIVSLSFSVLVLYNKTKRKMK</sequence>
<gene>
    <name evidence="2" type="ORF">K9W45_12585</name>
</gene>
<evidence type="ECO:0000256" key="1">
    <source>
        <dbReference type="SAM" id="Phobius"/>
    </source>
</evidence>
<dbReference type="EMBL" id="CP084166">
    <property type="protein sequence ID" value="UJG40658.1"/>
    <property type="molecule type" value="Genomic_DNA"/>
</dbReference>
<name>A0A9Y1BKF0_9ARCH</name>
<keyword evidence="1" id="KW-1133">Transmembrane helix</keyword>
<reference evidence="2" key="1">
    <citation type="journal article" date="2022" name="Nat. Microbiol.">
        <title>Unique mobile elements and scalable gene flow at the prokaryote-eukaryote boundary revealed by circularized Asgard archaea genomes.</title>
        <authorList>
            <person name="Wu F."/>
            <person name="Speth D.R."/>
            <person name="Philosof A."/>
            <person name="Cremiere A."/>
            <person name="Narayanan A."/>
            <person name="Barco R.A."/>
            <person name="Connon S.A."/>
            <person name="Amend J.P."/>
            <person name="Antoshechkin I.A."/>
            <person name="Orphan V.J."/>
        </authorList>
    </citation>
    <scope>NUCLEOTIDE SEQUENCE</scope>
    <source>
        <strain evidence="2">PM71</strain>
    </source>
</reference>